<dbReference type="InterPro" id="IPR036877">
    <property type="entry name" value="SUI1_dom_sf"/>
</dbReference>
<name>A0A2H1CJR7_FASHE</name>
<dbReference type="InterPro" id="IPR005874">
    <property type="entry name" value="SUI1_euk"/>
</dbReference>
<dbReference type="EMBL" id="JXXN02000923">
    <property type="protein sequence ID" value="THD25951.1"/>
    <property type="molecule type" value="Genomic_DNA"/>
</dbReference>
<comment type="similarity">
    <text evidence="1">Belongs to the SUI1 family.</text>
</comment>
<dbReference type="PANTHER" id="PTHR10388">
    <property type="entry name" value="EUKARYOTIC TRANSLATION INITIATION FACTOR SUI1"/>
    <property type="match status" value="1"/>
</dbReference>
<dbReference type="InterPro" id="IPR001950">
    <property type="entry name" value="SUI1"/>
</dbReference>
<dbReference type="GO" id="GO:0003743">
    <property type="term" value="F:translation initiation factor activity"/>
    <property type="evidence" value="ECO:0007669"/>
    <property type="project" value="UniProtKB-KW"/>
</dbReference>
<sequence length="107" mass="12396">MSLQNLQTFDPFAEESELGSEGKFVHIRIQQRNGRKTITTVQGLPEKFDKKKILKQCKREFACNGTVVQHEQYGEVIQLQGDQRDQMKKFLCEWKLATPEGVKLHGF</sequence>
<dbReference type="NCBIfam" id="TIGR01160">
    <property type="entry name" value="SUI1_MOF2"/>
    <property type="match status" value="1"/>
</dbReference>
<dbReference type="Gene3D" id="3.30.780.10">
    <property type="entry name" value="SUI1-like domain"/>
    <property type="match status" value="1"/>
</dbReference>
<keyword evidence="4" id="KW-1185">Reference proteome</keyword>
<dbReference type="Proteomes" id="UP000230066">
    <property type="component" value="Unassembled WGS sequence"/>
</dbReference>
<keyword evidence="2" id="KW-0648">Protein biosynthesis</keyword>
<dbReference type="CDD" id="cd11566">
    <property type="entry name" value="eIF1_SUI1"/>
    <property type="match status" value="1"/>
</dbReference>
<accession>A0A2H1CJR7</accession>
<comment type="caution">
    <text evidence="3">The sequence shown here is derived from an EMBL/GenBank/DDBJ whole genome shotgun (WGS) entry which is preliminary data.</text>
</comment>
<dbReference type="AlphaFoldDB" id="A0A2H1CJR7"/>
<gene>
    <name evidence="3" type="ORF">D915_003306</name>
</gene>
<evidence type="ECO:0000313" key="4">
    <source>
        <dbReference type="Proteomes" id="UP000230066"/>
    </source>
</evidence>
<dbReference type="PROSITE" id="PS50296">
    <property type="entry name" value="SUI1"/>
    <property type="match status" value="1"/>
</dbReference>
<organism evidence="3 4">
    <name type="scientific">Fasciola hepatica</name>
    <name type="common">Liver fluke</name>
    <dbReference type="NCBI Taxonomy" id="6192"/>
    <lineage>
        <taxon>Eukaryota</taxon>
        <taxon>Metazoa</taxon>
        <taxon>Spiralia</taxon>
        <taxon>Lophotrochozoa</taxon>
        <taxon>Platyhelminthes</taxon>
        <taxon>Trematoda</taxon>
        <taxon>Digenea</taxon>
        <taxon>Plagiorchiida</taxon>
        <taxon>Echinostomata</taxon>
        <taxon>Echinostomatoidea</taxon>
        <taxon>Fasciolidae</taxon>
        <taxon>Fasciola</taxon>
    </lineage>
</organism>
<reference evidence="3" key="1">
    <citation type="submission" date="2019-03" db="EMBL/GenBank/DDBJ databases">
        <title>Improved annotation for the trematode Fasciola hepatica.</title>
        <authorList>
            <person name="Choi Y.-J."/>
            <person name="Martin J."/>
            <person name="Mitreva M."/>
        </authorList>
    </citation>
    <scope>NUCLEOTIDE SEQUENCE [LARGE SCALE GENOMIC DNA]</scope>
</reference>
<evidence type="ECO:0000256" key="2">
    <source>
        <dbReference type="ARBA" id="ARBA00022917"/>
    </source>
</evidence>
<proteinExistence type="inferred from homology"/>
<protein>
    <submittedName>
        <fullName evidence="3">Translation initiation factor SU</fullName>
    </submittedName>
</protein>
<dbReference type="Pfam" id="PF01253">
    <property type="entry name" value="SUI1"/>
    <property type="match status" value="1"/>
</dbReference>
<evidence type="ECO:0000256" key="1">
    <source>
        <dbReference type="ARBA" id="ARBA00005422"/>
    </source>
</evidence>
<keyword evidence="3" id="KW-0396">Initiation factor</keyword>
<dbReference type="SUPFAM" id="SSF55159">
    <property type="entry name" value="eIF1-like"/>
    <property type="match status" value="1"/>
</dbReference>
<dbReference type="PIRSF" id="PIRSF004499">
    <property type="entry name" value="SUI1_euk"/>
    <property type="match status" value="1"/>
</dbReference>
<evidence type="ECO:0000313" key="3">
    <source>
        <dbReference type="EMBL" id="THD25951.1"/>
    </source>
</evidence>